<organism evidence="2 3">
    <name type="scientific">Rhodocollybia butyracea</name>
    <dbReference type="NCBI Taxonomy" id="206335"/>
    <lineage>
        <taxon>Eukaryota</taxon>
        <taxon>Fungi</taxon>
        <taxon>Dikarya</taxon>
        <taxon>Basidiomycota</taxon>
        <taxon>Agaricomycotina</taxon>
        <taxon>Agaricomycetes</taxon>
        <taxon>Agaricomycetidae</taxon>
        <taxon>Agaricales</taxon>
        <taxon>Marasmiineae</taxon>
        <taxon>Omphalotaceae</taxon>
        <taxon>Rhodocollybia</taxon>
    </lineage>
</organism>
<feature type="compositionally biased region" description="Low complexity" evidence="1">
    <location>
        <begin position="1"/>
        <end position="10"/>
    </location>
</feature>
<accession>A0A9P5PD44</accession>
<evidence type="ECO:0000313" key="2">
    <source>
        <dbReference type="EMBL" id="KAF9059905.1"/>
    </source>
</evidence>
<evidence type="ECO:0000256" key="1">
    <source>
        <dbReference type="SAM" id="MobiDB-lite"/>
    </source>
</evidence>
<keyword evidence="3" id="KW-1185">Reference proteome</keyword>
<sequence length="253" mass="28897">MAKGKSGNTKKSTKEGTSVRKHGNPGKLRGAPSGLKTLESYLQQYVKATPRNKKAFWDVFWPDWLEIRKRNRRHSNEIVPEEDDQDMLDARQATVIFNKPDYCASKNPFAKWLSQLDTAKGAPRKYARRFGKPNDEDMYDGDDTEGEEDAEKQEDGSDDESLPLRRITIAKQFFEAESAENRALMEEEAEADYRVRKERYEKALSREGLLSAKNFYYPALLNEIGAMIVIKVTLTTAAIESTPDVEDNLYSLK</sequence>
<protein>
    <submittedName>
        <fullName evidence="2">Uncharacterized protein</fullName>
    </submittedName>
</protein>
<name>A0A9P5PD44_9AGAR</name>
<feature type="region of interest" description="Disordered" evidence="1">
    <location>
        <begin position="1"/>
        <end position="34"/>
    </location>
</feature>
<dbReference type="AlphaFoldDB" id="A0A9P5PD44"/>
<gene>
    <name evidence="2" type="ORF">BDP27DRAFT_1371028</name>
</gene>
<evidence type="ECO:0000313" key="3">
    <source>
        <dbReference type="Proteomes" id="UP000772434"/>
    </source>
</evidence>
<proteinExistence type="predicted"/>
<comment type="caution">
    <text evidence="2">The sequence shown here is derived from an EMBL/GenBank/DDBJ whole genome shotgun (WGS) entry which is preliminary data.</text>
</comment>
<reference evidence="2" key="1">
    <citation type="submission" date="2020-11" db="EMBL/GenBank/DDBJ databases">
        <authorList>
            <consortium name="DOE Joint Genome Institute"/>
            <person name="Ahrendt S."/>
            <person name="Riley R."/>
            <person name="Andreopoulos W."/>
            <person name="Labutti K."/>
            <person name="Pangilinan J."/>
            <person name="Ruiz-Duenas F.J."/>
            <person name="Barrasa J.M."/>
            <person name="Sanchez-Garcia M."/>
            <person name="Camarero S."/>
            <person name="Miyauchi S."/>
            <person name="Serrano A."/>
            <person name="Linde D."/>
            <person name="Babiker R."/>
            <person name="Drula E."/>
            <person name="Ayuso-Fernandez I."/>
            <person name="Pacheco R."/>
            <person name="Padilla G."/>
            <person name="Ferreira P."/>
            <person name="Barriuso J."/>
            <person name="Kellner H."/>
            <person name="Castanera R."/>
            <person name="Alfaro M."/>
            <person name="Ramirez L."/>
            <person name="Pisabarro A.G."/>
            <person name="Kuo A."/>
            <person name="Tritt A."/>
            <person name="Lipzen A."/>
            <person name="He G."/>
            <person name="Yan M."/>
            <person name="Ng V."/>
            <person name="Cullen D."/>
            <person name="Martin F."/>
            <person name="Rosso M.-N."/>
            <person name="Henrissat B."/>
            <person name="Hibbett D."/>
            <person name="Martinez A.T."/>
            <person name="Grigoriev I.V."/>
        </authorList>
    </citation>
    <scope>NUCLEOTIDE SEQUENCE</scope>
    <source>
        <strain evidence="2">AH 40177</strain>
    </source>
</reference>
<dbReference type="Proteomes" id="UP000772434">
    <property type="component" value="Unassembled WGS sequence"/>
</dbReference>
<feature type="region of interest" description="Disordered" evidence="1">
    <location>
        <begin position="123"/>
        <end position="162"/>
    </location>
</feature>
<feature type="compositionally biased region" description="Acidic residues" evidence="1">
    <location>
        <begin position="136"/>
        <end position="161"/>
    </location>
</feature>
<dbReference type="EMBL" id="JADNRY010000272">
    <property type="protein sequence ID" value="KAF9059905.1"/>
    <property type="molecule type" value="Genomic_DNA"/>
</dbReference>